<dbReference type="InterPro" id="IPR000424">
    <property type="entry name" value="Primosome_PriB/ssb"/>
</dbReference>
<keyword evidence="6" id="KW-1185">Reference proteome</keyword>
<name>A0ABZ1CL26_9PROT</name>
<comment type="subunit">
    <text evidence="4">Homodimer. Interacts with PriA and DnaT. Component of the replication restart primosome. Primosome assembly occurs via a 'hand-off' mechanism. PriA binds to replication forks, subsequently PriB then DnaT bind; DnaT then displaces ssDNA to generate the helicase loading substrate.</text>
</comment>
<keyword evidence="1 4" id="KW-0639">Primosome</keyword>
<evidence type="ECO:0000256" key="2">
    <source>
        <dbReference type="ARBA" id="ARBA00022705"/>
    </source>
</evidence>
<comment type="function">
    <text evidence="4">Involved in the restart of stalled replication forks, which reloads the replicative helicase on sites other than the origin of replication; the PriA-PriB pathway is the major replication restart pathway. During primosome assembly it facilitates complex formation between PriA and DnaT on DNA; stabilizes PriA on DNA. Stimulates the DNA unwinding activity of PriA helicase.</text>
</comment>
<sequence>MNRLLISGVVIQVEPLRHSPAGVPIAEAAIAHRSSQTVAGQMRQVECELTVQASGSLAAQLAHLTSGTQVKLEGVLNRRSVNSRQLILILNRIEKE</sequence>
<dbReference type="RefSeq" id="WP_324779160.1">
    <property type="nucleotide sequence ID" value="NZ_CP141769.1"/>
</dbReference>
<keyword evidence="2 4" id="KW-0235">DNA replication</keyword>
<dbReference type="Pfam" id="PF22657">
    <property type="entry name" value="SSB_1"/>
    <property type="match status" value="1"/>
</dbReference>
<evidence type="ECO:0000313" key="5">
    <source>
        <dbReference type="EMBL" id="WRS38628.1"/>
    </source>
</evidence>
<dbReference type="Proteomes" id="UP001334732">
    <property type="component" value="Chromosome"/>
</dbReference>
<proteinExistence type="inferred from homology"/>
<dbReference type="SUPFAM" id="SSF50249">
    <property type="entry name" value="Nucleic acid-binding proteins"/>
    <property type="match status" value="1"/>
</dbReference>
<reference evidence="5 6" key="1">
    <citation type="submission" date="2023-12" db="EMBL/GenBank/DDBJ databases">
        <title>Thiobacillus sedimentum sp. nov., a chemolithoautotrophic sulfur-oxidizing bacterium isolated from freshwater sediment.</title>
        <authorList>
            <person name="Luo J."/>
            <person name="Dai C."/>
        </authorList>
    </citation>
    <scope>NUCLEOTIDE SEQUENCE [LARGE SCALE GENOMIC DNA]</scope>
    <source>
        <strain evidence="5 6">SCUT-2</strain>
    </source>
</reference>
<dbReference type="InterPro" id="IPR012340">
    <property type="entry name" value="NA-bd_OB-fold"/>
</dbReference>
<dbReference type="NCBIfam" id="TIGR04418">
    <property type="entry name" value="PriB_gamma"/>
    <property type="match status" value="1"/>
</dbReference>
<accession>A0ABZ1CL26</accession>
<comment type="similarity">
    <text evidence="4">Belongs to the PriB family.</text>
</comment>
<dbReference type="HAMAP" id="MF_00720">
    <property type="entry name" value="PriB"/>
    <property type="match status" value="1"/>
</dbReference>
<dbReference type="PROSITE" id="PS50935">
    <property type="entry name" value="SSB"/>
    <property type="match status" value="1"/>
</dbReference>
<dbReference type="InterPro" id="IPR023646">
    <property type="entry name" value="Prisomal_replication_PriB"/>
</dbReference>
<organism evidence="5 6">
    <name type="scientific">Thiobacillus sedimenti</name>
    <dbReference type="NCBI Taxonomy" id="3110231"/>
    <lineage>
        <taxon>Bacteria</taxon>
        <taxon>Pseudomonadati</taxon>
        <taxon>Pseudomonadota</taxon>
        <taxon>Betaproteobacteria</taxon>
        <taxon>Nitrosomonadales</taxon>
        <taxon>Thiobacillaceae</taxon>
        <taxon>Thiobacillus</taxon>
    </lineage>
</organism>
<evidence type="ECO:0000256" key="3">
    <source>
        <dbReference type="ARBA" id="ARBA00023125"/>
    </source>
</evidence>
<dbReference type="PIRSF" id="PIRSF003135">
    <property type="entry name" value="Primosomal_n"/>
    <property type="match status" value="1"/>
</dbReference>
<dbReference type="EMBL" id="CP141769">
    <property type="protein sequence ID" value="WRS38628.1"/>
    <property type="molecule type" value="Genomic_DNA"/>
</dbReference>
<keyword evidence="3 4" id="KW-0238">DNA-binding</keyword>
<evidence type="ECO:0000256" key="1">
    <source>
        <dbReference type="ARBA" id="ARBA00022515"/>
    </source>
</evidence>
<dbReference type="Gene3D" id="2.40.50.140">
    <property type="entry name" value="Nucleic acid-binding proteins"/>
    <property type="match status" value="1"/>
</dbReference>
<protein>
    <recommendedName>
        <fullName evidence="4">Replication restart protein PriB</fullName>
    </recommendedName>
</protein>
<gene>
    <name evidence="4 5" type="primary">priB</name>
    <name evidence="5" type="ORF">VA613_11525</name>
</gene>
<evidence type="ECO:0000256" key="4">
    <source>
        <dbReference type="HAMAP-Rule" id="MF_00720"/>
    </source>
</evidence>
<evidence type="ECO:0000313" key="6">
    <source>
        <dbReference type="Proteomes" id="UP001334732"/>
    </source>
</evidence>